<evidence type="ECO:0000313" key="2">
    <source>
        <dbReference type="Proteomes" id="UP000326396"/>
    </source>
</evidence>
<organism evidence="1 2">
    <name type="scientific">Mikania micrantha</name>
    <name type="common">bitter vine</name>
    <dbReference type="NCBI Taxonomy" id="192012"/>
    <lineage>
        <taxon>Eukaryota</taxon>
        <taxon>Viridiplantae</taxon>
        <taxon>Streptophyta</taxon>
        <taxon>Embryophyta</taxon>
        <taxon>Tracheophyta</taxon>
        <taxon>Spermatophyta</taxon>
        <taxon>Magnoliopsida</taxon>
        <taxon>eudicotyledons</taxon>
        <taxon>Gunneridae</taxon>
        <taxon>Pentapetalae</taxon>
        <taxon>asterids</taxon>
        <taxon>campanulids</taxon>
        <taxon>Asterales</taxon>
        <taxon>Asteraceae</taxon>
        <taxon>Asteroideae</taxon>
        <taxon>Heliantheae alliance</taxon>
        <taxon>Eupatorieae</taxon>
        <taxon>Mikania</taxon>
    </lineage>
</organism>
<proteinExistence type="predicted"/>
<dbReference type="EMBL" id="SZYD01000002">
    <property type="protein sequence ID" value="KAD7117130.1"/>
    <property type="molecule type" value="Genomic_DNA"/>
</dbReference>
<accession>A0A5N6PX56</accession>
<dbReference type="AlphaFoldDB" id="A0A5N6PX56"/>
<name>A0A5N6PX56_9ASTR</name>
<keyword evidence="2" id="KW-1185">Reference proteome</keyword>
<evidence type="ECO:0000313" key="1">
    <source>
        <dbReference type="EMBL" id="KAD7117130.1"/>
    </source>
</evidence>
<protein>
    <submittedName>
        <fullName evidence="1">Uncharacterized protein</fullName>
    </submittedName>
</protein>
<reference evidence="1 2" key="1">
    <citation type="submission" date="2019-05" db="EMBL/GenBank/DDBJ databases">
        <title>Mikania micrantha, genome provides insights into the molecular mechanism of rapid growth.</title>
        <authorList>
            <person name="Liu B."/>
        </authorList>
    </citation>
    <scope>NUCLEOTIDE SEQUENCE [LARGE SCALE GENOMIC DNA]</scope>
    <source>
        <strain evidence="1">NLD-2019</strain>
        <tissue evidence="1">Leaf</tissue>
    </source>
</reference>
<dbReference type="Proteomes" id="UP000326396">
    <property type="component" value="Linkage Group LG10"/>
</dbReference>
<comment type="caution">
    <text evidence="1">The sequence shown here is derived from an EMBL/GenBank/DDBJ whole genome shotgun (WGS) entry which is preliminary data.</text>
</comment>
<sequence>MIRIGIRSVGRVAILERGFSEYKHASIECRHLGEEEEKRDVAAIDDDEDSIVEALKLLRSHWSKKEAWKACSLHHHHLPLLELTIPGVLKD</sequence>
<gene>
    <name evidence="1" type="ORF">E3N88_04398</name>
</gene>